<organism evidence="1 2">
    <name type="scientific">Salix koriyanagi</name>
    <dbReference type="NCBI Taxonomy" id="2511006"/>
    <lineage>
        <taxon>Eukaryota</taxon>
        <taxon>Viridiplantae</taxon>
        <taxon>Streptophyta</taxon>
        <taxon>Embryophyta</taxon>
        <taxon>Tracheophyta</taxon>
        <taxon>Spermatophyta</taxon>
        <taxon>Magnoliopsida</taxon>
        <taxon>eudicotyledons</taxon>
        <taxon>Gunneridae</taxon>
        <taxon>Pentapetalae</taxon>
        <taxon>rosids</taxon>
        <taxon>fabids</taxon>
        <taxon>Malpighiales</taxon>
        <taxon>Salicaceae</taxon>
        <taxon>Saliceae</taxon>
        <taxon>Salix</taxon>
    </lineage>
</organism>
<protein>
    <submittedName>
        <fullName evidence="1">Uncharacterized protein</fullName>
    </submittedName>
</protein>
<name>A0A9Q0X523_9ROSI</name>
<accession>A0A9Q0X523</accession>
<feature type="non-terminal residue" evidence="1">
    <location>
        <position position="94"/>
    </location>
</feature>
<dbReference type="EMBL" id="JAPFFM010000001">
    <property type="protein sequence ID" value="KAJ6778043.1"/>
    <property type="molecule type" value="Genomic_DNA"/>
</dbReference>
<keyword evidence="2" id="KW-1185">Reference proteome</keyword>
<dbReference type="Proteomes" id="UP001151752">
    <property type="component" value="Chromosome 16"/>
</dbReference>
<evidence type="ECO:0000313" key="2">
    <source>
        <dbReference type="Proteomes" id="UP001151752"/>
    </source>
</evidence>
<comment type="caution">
    <text evidence="1">The sequence shown here is derived from an EMBL/GenBank/DDBJ whole genome shotgun (WGS) entry which is preliminary data.</text>
</comment>
<proteinExistence type="predicted"/>
<gene>
    <name evidence="1" type="ORF">OIU74_001936</name>
</gene>
<evidence type="ECO:0000313" key="1">
    <source>
        <dbReference type="EMBL" id="KAJ6778043.1"/>
    </source>
</evidence>
<reference evidence="1" key="2">
    <citation type="journal article" date="2023" name="Int. J. Mol. Sci.">
        <title>De Novo Assembly and Annotation of 11 Diverse Shrub Willow (Salix) Genomes Reveals Novel Gene Organization in Sex-Linked Regions.</title>
        <authorList>
            <person name="Hyden B."/>
            <person name="Feng K."/>
            <person name="Yates T.B."/>
            <person name="Jawdy S."/>
            <person name="Cereghino C."/>
            <person name="Smart L.B."/>
            <person name="Muchero W."/>
        </authorList>
    </citation>
    <scope>NUCLEOTIDE SEQUENCE</scope>
    <source>
        <tissue evidence="1">Shoot tip</tissue>
    </source>
</reference>
<dbReference type="AlphaFoldDB" id="A0A9Q0X523"/>
<sequence length="94" mass="10734">MDSGLEKADRSISSVKGRRWAKPLRADSVILLRNARKACGGSGGWEPAAVVVVGLGVCDREDWRRHRVEFFLSLEGRELREMKMAMLRDRFKEM</sequence>
<reference evidence="1" key="1">
    <citation type="submission" date="2022-11" db="EMBL/GenBank/DDBJ databases">
        <authorList>
            <person name="Hyden B.L."/>
            <person name="Feng K."/>
            <person name="Yates T."/>
            <person name="Jawdy S."/>
            <person name="Smart L.B."/>
            <person name="Muchero W."/>
        </authorList>
    </citation>
    <scope>NUCLEOTIDE SEQUENCE</scope>
    <source>
        <tissue evidence="1">Shoot tip</tissue>
    </source>
</reference>